<dbReference type="Pfam" id="PF13424">
    <property type="entry name" value="TPR_12"/>
    <property type="match status" value="1"/>
</dbReference>
<dbReference type="InterPro" id="IPR011990">
    <property type="entry name" value="TPR-like_helical_dom_sf"/>
</dbReference>
<dbReference type="Gene3D" id="1.25.40.10">
    <property type="entry name" value="Tetratricopeptide repeat domain"/>
    <property type="match status" value="2"/>
</dbReference>
<dbReference type="EMBL" id="SGWQ01000009">
    <property type="protein sequence ID" value="RZS34485.1"/>
    <property type="molecule type" value="Genomic_DNA"/>
</dbReference>
<keyword evidence="2" id="KW-1185">Reference proteome</keyword>
<dbReference type="SUPFAM" id="SSF48452">
    <property type="entry name" value="TPR-like"/>
    <property type="match status" value="1"/>
</dbReference>
<comment type="caution">
    <text evidence="1">The sequence shown here is derived from an EMBL/GenBank/DDBJ whole genome shotgun (WGS) entry which is preliminary data.</text>
</comment>
<protein>
    <submittedName>
        <fullName evidence="1">Tetratricopeptide repeat protein</fullName>
    </submittedName>
</protein>
<evidence type="ECO:0000313" key="1">
    <source>
        <dbReference type="EMBL" id="RZS34485.1"/>
    </source>
</evidence>
<dbReference type="PANTHER" id="PTHR10098">
    <property type="entry name" value="RAPSYN-RELATED"/>
    <property type="match status" value="1"/>
</dbReference>
<name>A0A4Q7KJQ6_9PSEU</name>
<dbReference type="AlphaFoldDB" id="A0A4Q7KJQ6"/>
<sequence>MSGTEAARTTFAEALDSALRRSALSVHGINDAARRHGIGYSTLRSWRTGVHLPRVPEDNPPFAAFLREVAVSESDARVVFELAKTGWRQVVHANRSVPAACSTAVAAGSSSPSDADHHLSDGDRAALRSLCECPCRELTVGAIAAMVDRPVDSIRGTLARLHRAGLVSTGEYERHRVPDAVREFRRRQVRDRCDEPTRRAARLRLAEFYVRTAMAAARQLYPDLLELVPPPVSGPTVGFGTDRAAARWLAAEHGNVVDIAITVLEYDRELTWSLADALRAIQQVRPHSLDWTPIAETALFTADDPEIRAGLQMAAGMADWGVGGLDAATSLFTEAAAVWRELNRPRELCAALQALGAAQYATSNHRGAYEHCEQALRIRRQLSERRGQASTLVFLADICSDLGRLEVAEGYAELAVTHASRLNYSAGVAGALGSRGRILLHRGEHDKADACFERQLALSESLDFGSRQAVALFGRAMVCLRREHFGKALDLAGHAARIAADSGNAVTLTDAWNVTGAAHFRRGGFTESAACHRRALAAARTSRYRRGRQVALNGLVRALGTLPEVSAAQ</sequence>
<dbReference type="Proteomes" id="UP000294257">
    <property type="component" value="Unassembled WGS sequence"/>
</dbReference>
<dbReference type="InterPro" id="IPR019734">
    <property type="entry name" value="TPR_rpt"/>
</dbReference>
<reference evidence="1 2" key="1">
    <citation type="submission" date="2019-02" db="EMBL/GenBank/DDBJ databases">
        <title>Genomic Encyclopedia of Type Strains, Phase IV (KMG-IV): sequencing the most valuable type-strain genomes for metagenomic binning, comparative biology and taxonomic classification.</title>
        <authorList>
            <person name="Goeker M."/>
        </authorList>
    </citation>
    <scope>NUCLEOTIDE SEQUENCE [LARGE SCALE GENOMIC DNA]</scope>
    <source>
        <strain evidence="1 2">DSM 101727</strain>
    </source>
</reference>
<proteinExistence type="predicted"/>
<gene>
    <name evidence="1" type="ORF">EV193_109276</name>
</gene>
<organism evidence="1 2">
    <name type="scientific">Herbihabitans rhizosphaerae</name>
    <dbReference type="NCBI Taxonomy" id="1872711"/>
    <lineage>
        <taxon>Bacteria</taxon>
        <taxon>Bacillati</taxon>
        <taxon>Actinomycetota</taxon>
        <taxon>Actinomycetes</taxon>
        <taxon>Pseudonocardiales</taxon>
        <taxon>Pseudonocardiaceae</taxon>
        <taxon>Herbihabitans</taxon>
    </lineage>
</organism>
<dbReference type="SMART" id="SM00028">
    <property type="entry name" value="TPR"/>
    <property type="match status" value="5"/>
</dbReference>
<evidence type="ECO:0000313" key="2">
    <source>
        <dbReference type="Proteomes" id="UP000294257"/>
    </source>
</evidence>
<accession>A0A4Q7KJQ6</accession>